<feature type="transmembrane region" description="Helical" evidence="8">
    <location>
        <begin position="153"/>
        <end position="178"/>
    </location>
</feature>
<evidence type="ECO:0000256" key="1">
    <source>
        <dbReference type="ARBA" id="ARBA00004429"/>
    </source>
</evidence>
<dbReference type="PANTHER" id="PTHR35011">
    <property type="entry name" value="2,3-DIKETO-L-GULONATE TRAP TRANSPORTER SMALL PERMEASE PROTEIN YIAM"/>
    <property type="match status" value="1"/>
</dbReference>
<evidence type="ECO:0000313" key="10">
    <source>
        <dbReference type="EMBL" id="OIR02319.1"/>
    </source>
</evidence>
<keyword evidence="5 8" id="KW-0812">Transmembrane</keyword>
<keyword evidence="4" id="KW-0997">Cell inner membrane</keyword>
<keyword evidence="2" id="KW-0813">Transport</keyword>
<comment type="subcellular location">
    <subcellularLocation>
        <location evidence="1">Cell inner membrane</location>
        <topology evidence="1">Multi-pass membrane protein</topology>
    </subcellularLocation>
</comment>
<feature type="transmembrane region" description="Helical" evidence="8">
    <location>
        <begin position="35"/>
        <end position="59"/>
    </location>
</feature>
<feature type="transmembrane region" description="Helical" evidence="8">
    <location>
        <begin position="71"/>
        <end position="89"/>
    </location>
</feature>
<proteinExistence type="predicted"/>
<evidence type="ECO:0000256" key="5">
    <source>
        <dbReference type="ARBA" id="ARBA00022692"/>
    </source>
</evidence>
<reference evidence="10" key="1">
    <citation type="submission" date="2016-10" db="EMBL/GenBank/DDBJ databases">
        <title>Sequence of Gallionella enrichment culture.</title>
        <authorList>
            <person name="Poehlein A."/>
            <person name="Muehling M."/>
            <person name="Daniel R."/>
        </authorList>
    </citation>
    <scope>NUCLEOTIDE SEQUENCE</scope>
</reference>
<evidence type="ECO:0000256" key="3">
    <source>
        <dbReference type="ARBA" id="ARBA00022475"/>
    </source>
</evidence>
<dbReference type="AlphaFoldDB" id="A0A1J5S257"/>
<keyword evidence="7 8" id="KW-0472">Membrane</keyword>
<dbReference type="GO" id="GO:0022857">
    <property type="term" value="F:transmembrane transporter activity"/>
    <property type="evidence" value="ECO:0007669"/>
    <property type="project" value="TreeGrafter"/>
</dbReference>
<gene>
    <name evidence="10" type="ORF">GALL_156910</name>
</gene>
<keyword evidence="6 8" id="KW-1133">Transmembrane helix</keyword>
<dbReference type="InterPro" id="IPR055348">
    <property type="entry name" value="DctQ"/>
</dbReference>
<dbReference type="EMBL" id="MLJW01000076">
    <property type="protein sequence ID" value="OIR02319.1"/>
    <property type="molecule type" value="Genomic_DNA"/>
</dbReference>
<comment type="caution">
    <text evidence="10">The sequence shown here is derived from an EMBL/GenBank/DDBJ whole genome shotgun (WGS) entry which is preliminary data.</text>
</comment>
<evidence type="ECO:0000256" key="4">
    <source>
        <dbReference type="ARBA" id="ARBA00022519"/>
    </source>
</evidence>
<dbReference type="InterPro" id="IPR007387">
    <property type="entry name" value="TRAP_DctQ"/>
</dbReference>
<protein>
    <submittedName>
        <fullName evidence="10">Tripartite ATP-independent periplasmic transporters, DctQ component</fullName>
    </submittedName>
</protein>
<dbReference type="GO" id="GO:0005886">
    <property type="term" value="C:plasma membrane"/>
    <property type="evidence" value="ECO:0007669"/>
    <property type="project" value="UniProtKB-SubCell"/>
</dbReference>
<accession>A0A1J5S257</accession>
<dbReference type="GO" id="GO:0015740">
    <property type="term" value="P:C4-dicarboxylate transport"/>
    <property type="evidence" value="ECO:0007669"/>
    <property type="project" value="TreeGrafter"/>
</dbReference>
<feature type="domain" description="Tripartite ATP-independent periplasmic transporters DctQ component" evidence="9">
    <location>
        <begin position="48"/>
        <end position="177"/>
    </location>
</feature>
<evidence type="ECO:0000256" key="2">
    <source>
        <dbReference type="ARBA" id="ARBA00022448"/>
    </source>
</evidence>
<evidence type="ECO:0000256" key="7">
    <source>
        <dbReference type="ARBA" id="ARBA00023136"/>
    </source>
</evidence>
<keyword evidence="3" id="KW-1003">Cell membrane</keyword>
<name>A0A1J5S257_9ZZZZ</name>
<evidence type="ECO:0000256" key="8">
    <source>
        <dbReference type="SAM" id="Phobius"/>
    </source>
</evidence>
<organism evidence="10">
    <name type="scientific">mine drainage metagenome</name>
    <dbReference type="NCBI Taxonomy" id="410659"/>
    <lineage>
        <taxon>unclassified sequences</taxon>
        <taxon>metagenomes</taxon>
        <taxon>ecological metagenomes</taxon>
    </lineage>
</organism>
<evidence type="ECO:0000256" key="6">
    <source>
        <dbReference type="ARBA" id="ARBA00022989"/>
    </source>
</evidence>
<dbReference type="Pfam" id="PF04290">
    <property type="entry name" value="DctQ"/>
    <property type="match status" value="1"/>
</dbReference>
<dbReference type="PANTHER" id="PTHR35011:SF10">
    <property type="entry name" value="TRAP TRANSPORTER SMALL PERMEASE PROTEIN"/>
    <property type="match status" value="1"/>
</dbReference>
<sequence length="185" mass="20356">MSHGVDLEGRKPSLTPQVGGVLGTLVDWQAKINSYVLFVSMLALLAACLVLTLSVVMRYFLKWPTDWQDEVSVFLLIGAVFMCGAFVQSERGHIGISALEGFFSPAANRLRLLFCDIASLAFCIFFTYKTWSMLHEAVVEGQTTSSTWGPPLWIPYGLMAAGMTLLCIQMLLQILIALKTKGEAN</sequence>
<evidence type="ECO:0000259" key="9">
    <source>
        <dbReference type="Pfam" id="PF04290"/>
    </source>
</evidence>
<feature type="transmembrane region" description="Helical" evidence="8">
    <location>
        <begin position="110"/>
        <end position="128"/>
    </location>
</feature>